<comment type="caution">
    <text evidence="2">The sequence shown here is derived from an EMBL/GenBank/DDBJ whole genome shotgun (WGS) entry which is preliminary data.</text>
</comment>
<dbReference type="PANTHER" id="PTHR31672">
    <property type="entry name" value="BNACNNG10540D PROTEIN"/>
    <property type="match status" value="1"/>
</dbReference>
<dbReference type="InterPro" id="IPR011043">
    <property type="entry name" value="Gal_Oxase/kelch_b-propeller"/>
</dbReference>
<protein>
    <submittedName>
        <fullName evidence="2">F-box/kelch-repeat protein</fullName>
    </submittedName>
</protein>
<accession>A0AAW0MCX8</accession>
<dbReference type="NCBIfam" id="TIGR01640">
    <property type="entry name" value="F_box_assoc_1"/>
    <property type="match status" value="1"/>
</dbReference>
<reference evidence="2" key="1">
    <citation type="submission" date="2017-12" db="EMBL/GenBank/DDBJ databases">
        <authorList>
            <person name="Barbosa P."/>
            <person name="Usie A."/>
            <person name="Ramos A.M."/>
        </authorList>
    </citation>
    <scope>NUCLEOTIDE SEQUENCE</scope>
    <source>
        <strain evidence="2">HL8</strain>
        <tissue evidence="2">Leaves</tissue>
    </source>
</reference>
<dbReference type="EMBL" id="PKMF04000001">
    <property type="protein sequence ID" value="KAK7861600.1"/>
    <property type="molecule type" value="Genomic_DNA"/>
</dbReference>
<feature type="domain" description="F-box associated beta-propeller type 1" evidence="1">
    <location>
        <begin position="105"/>
        <end position="387"/>
    </location>
</feature>
<reference evidence="2" key="2">
    <citation type="journal article" date="2018" name="Sci. Data">
        <title>The draft genome sequence of cork oak.</title>
        <authorList>
            <person name="Ramos A.M."/>
            <person name="Usie A."/>
            <person name="Barbosa P."/>
            <person name="Barros P.M."/>
            <person name="Capote T."/>
            <person name="Chaves I."/>
            <person name="Simoes F."/>
            <person name="Abreu I."/>
            <person name="Carrasquinho I."/>
            <person name="Faro C."/>
            <person name="Guimaraes J.B."/>
            <person name="Mendonca D."/>
            <person name="Nobrega F."/>
            <person name="Rodrigues L."/>
            <person name="Saibo N.J.M."/>
            <person name="Varela M.C."/>
            <person name="Egas C."/>
            <person name="Matos J."/>
            <person name="Miguel C.M."/>
            <person name="Oliveira M.M."/>
            <person name="Ricardo C.P."/>
            <person name="Goncalves S."/>
        </authorList>
    </citation>
    <scope>NUCLEOTIDE SEQUENCE [LARGE SCALE GENOMIC DNA]</scope>
    <source>
        <strain evidence="2">HL8</strain>
    </source>
</reference>
<dbReference type="PANTHER" id="PTHR31672:SF13">
    <property type="entry name" value="F-BOX PROTEIN CPR30-LIKE"/>
    <property type="match status" value="1"/>
</dbReference>
<dbReference type="Pfam" id="PF07734">
    <property type="entry name" value="FBA_1"/>
    <property type="match status" value="1"/>
</dbReference>
<reference evidence="2" key="3">
    <citation type="submission" date="2023-07" db="EMBL/GenBank/DDBJ databases">
        <title>An improved reference 1 genome and first organelle genomes of Quercus suber.</title>
        <authorList>
            <consortium name="Genosuber Consortium"/>
            <person name="Usie A."/>
            <person name="Serra O."/>
            <person name="Barros P."/>
        </authorList>
    </citation>
    <scope>NUCLEOTIDE SEQUENCE</scope>
    <source>
        <strain evidence="2">HL8</strain>
        <tissue evidence="2">Leaves</tissue>
    </source>
</reference>
<dbReference type="AlphaFoldDB" id="A0AAW0MCX8"/>
<dbReference type="InterPro" id="IPR017451">
    <property type="entry name" value="F-box-assoc_interact_dom"/>
</dbReference>
<evidence type="ECO:0000313" key="2">
    <source>
        <dbReference type="EMBL" id="KAK7861600.1"/>
    </source>
</evidence>
<name>A0AAW0MCX8_QUESU</name>
<organism evidence="2">
    <name type="scientific">Quercus suber</name>
    <name type="common">Cork oak</name>
    <dbReference type="NCBI Taxonomy" id="58331"/>
    <lineage>
        <taxon>Eukaryota</taxon>
        <taxon>Viridiplantae</taxon>
        <taxon>Streptophyta</taxon>
        <taxon>Embryophyta</taxon>
        <taxon>Tracheophyta</taxon>
        <taxon>Spermatophyta</taxon>
        <taxon>Magnoliopsida</taxon>
        <taxon>eudicotyledons</taxon>
        <taxon>Gunneridae</taxon>
        <taxon>Pentapetalae</taxon>
        <taxon>rosids</taxon>
        <taxon>fabids</taxon>
        <taxon>Fagales</taxon>
        <taxon>Fagaceae</taxon>
        <taxon>Quercus</taxon>
    </lineage>
</organism>
<dbReference type="SUPFAM" id="SSF50965">
    <property type="entry name" value="Galactose oxidase, central domain"/>
    <property type="match status" value="1"/>
</dbReference>
<gene>
    <name evidence="2" type="ORF">CFP56_000274</name>
</gene>
<evidence type="ECO:0000259" key="1">
    <source>
        <dbReference type="Pfam" id="PF07734"/>
    </source>
</evidence>
<dbReference type="InterPro" id="IPR050796">
    <property type="entry name" value="SCF_F-box_component"/>
</dbReference>
<proteinExistence type="predicted"/>
<dbReference type="InterPro" id="IPR006527">
    <property type="entry name" value="F-box-assoc_dom_typ1"/>
</dbReference>
<sequence>MRRDFEDDLCFLAWESLKGFVRFKVALEALRSVANRYGSNNVCIAGYGFSLHLYPDVDDAVRIVDLSKDLGLPQLEPRSLDMISCINGIICINGSCLARGGGGFNNVFVLWNPAIRERKIIRCPSPPQCPAPAHFLSPYSFRAFFAFGYDQYSNDYKLVRIVTYYKDSPPTQNSLFRDSYNFFHVYSLNADSWTQVIDTTIHRSNLRLLSYRAMYFNGVNHWFGYFDNGRINELGQNCDREIILSFDMSHEVFRIMRMPDVFRKLKYPVDSVSSMRRNKVFSVFNDCLAFVVDKEYTLTMTGTYFDIWVMREYGVEDSWTKQLVVGPLLGISRPLYFSKNGVLLVGYDGAIVLYNIGSKEIMKLQVPEFPNSLTPKQAMVYVESLVSLTGA</sequence>